<evidence type="ECO:0000313" key="2">
    <source>
        <dbReference type="EMBL" id="KAE8661977.1"/>
    </source>
</evidence>
<gene>
    <name evidence="2" type="ORF">F3Y22_tig00113721pilonHSYRG00028</name>
</gene>
<proteinExistence type="predicted"/>
<evidence type="ECO:0000256" key="1">
    <source>
        <dbReference type="SAM" id="MobiDB-lite"/>
    </source>
</evidence>
<feature type="region of interest" description="Disordered" evidence="1">
    <location>
        <begin position="57"/>
        <end position="79"/>
    </location>
</feature>
<dbReference type="AlphaFoldDB" id="A0A6A2XZ01"/>
<keyword evidence="2" id="KW-0346">Stress response</keyword>
<name>A0A6A2XZ01_HIBSY</name>
<evidence type="ECO:0000313" key="3">
    <source>
        <dbReference type="Proteomes" id="UP000436088"/>
    </source>
</evidence>
<accession>A0A6A2XZ01</accession>
<organism evidence="2 3">
    <name type="scientific">Hibiscus syriacus</name>
    <name type="common">Rose of Sharon</name>
    <dbReference type="NCBI Taxonomy" id="106335"/>
    <lineage>
        <taxon>Eukaryota</taxon>
        <taxon>Viridiplantae</taxon>
        <taxon>Streptophyta</taxon>
        <taxon>Embryophyta</taxon>
        <taxon>Tracheophyta</taxon>
        <taxon>Spermatophyta</taxon>
        <taxon>Magnoliopsida</taxon>
        <taxon>eudicotyledons</taxon>
        <taxon>Gunneridae</taxon>
        <taxon>Pentapetalae</taxon>
        <taxon>rosids</taxon>
        <taxon>malvids</taxon>
        <taxon>Malvales</taxon>
        <taxon>Malvaceae</taxon>
        <taxon>Malvoideae</taxon>
        <taxon>Hibiscus</taxon>
    </lineage>
</organism>
<keyword evidence="3" id="KW-1185">Reference proteome</keyword>
<protein>
    <submittedName>
        <fullName evidence="2">Heat shock 22K family protein</fullName>
    </submittedName>
</protein>
<reference evidence="2" key="1">
    <citation type="submission" date="2019-09" db="EMBL/GenBank/DDBJ databases">
        <title>Draft genome information of white flower Hibiscus syriacus.</title>
        <authorList>
            <person name="Kim Y.-M."/>
        </authorList>
    </citation>
    <scope>NUCLEOTIDE SEQUENCE [LARGE SCALE GENOMIC DNA]</scope>
    <source>
        <strain evidence="2">YM2019G1</strain>
    </source>
</reference>
<dbReference type="EMBL" id="VEPZ02001717">
    <property type="protein sequence ID" value="KAE8661977.1"/>
    <property type="molecule type" value="Genomic_DNA"/>
</dbReference>
<sequence length="79" mass="8673">MNGKMLESKAGDSTSFADDARRAGGVKRIKVLITKQELQQLLTKQISAAEVIVGVEKRNGSSSPRSWKPKLESIMEVNE</sequence>
<comment type="caution">
    <text evidence="2">The sequence shown here is derived from an EMBL/GenBank/DDBJ whole genome shotgun (WGS) entry which is preliminary data.</text>
</comment>
<dbReference type="Proteomes" id="UP000436088">
    <property type="component" value="Unassembled WGS sequence"/>
</dbReference>